<evidence type="ECO:0000256" key="1">
    <source>
        <dbReference type="SAM" id="Phobius"/>
    </source>
</evidence>
<evidence type="ECO:0000313" key="2">
    <source>
        <dbReference type="Ensembl" id="ENSAPLP00000027597.1"/>
    </source>
</evidence>
<dbReference type="GeneTree" id="ENSGT00960000190989"/>
<dbReference type="STRING" id="8840.ENSAPLP00000027597"/>
<proteinExistence type="predicted"/>
<dbReference type="Proteomes" id="UP000016666">
    <property type="component" value="Chromosome 4"/>
</dbReference>
<feature type="transmembrane region" description="Helical" evidence="1">
    <location>
        <begin position="20"/>
        <end position="42"/>
    </location>
</feature>
<organism evidence="2 3">
    <name type="scientific">Anas platyrhynchos platyrhynchos</name>
    <name type="common">Northern mallard</name>
    <dbReference type="NCBI Taxonomy" id="8840"/>
    <lineage>
        <taxon>Eukaryota</taxon>
        <taxon>Metazoa</taxon>
        <taxon>Chordata</taxon>
        <taxon>Craniata</taxon>
        <taxon>Vertebrata</taxon>
        <taxon>Euteleostomi</taxon>
        <taxon>Archelosauria</taxon>
        <taxon>Archosauria</taxon>
        <taxon>Dinosauria</taxon>
        <taxon>Saurischia</taxon>
        <taxon>Theropoda</taxon>
        <taxon>Coelurosauria</taxon>
        <taxon>Aves</taxon>
        <taxon>Neognathae</taxon>
        <taxon>Galloanserae</taxon>
        <taxon>Anseriformes</taxon>
        <taxon>Anatidae</taxon>
        <taxon>Anatinae</taxon>
        <taxon>Anas</taxon>
    </lineage>
</organism>
<accession>A0A493TP07</accession>
<name>A0A493TP07_ANAPP</name>
<reference evidence="2" key="3">
    <citation type="submission" date="2025-09" db="UniProtKB">
        <authorList>
            <consortium name="Ensembl"/>
        </authorList>
    </citation>
    <scope>IDENTIFICATION</scope>
</reference>
<keyword evidence="1" id="KW-0812">Transmembrane</keyword>
<reference evidence="2" key="2">
    <citation type="submission" date="2025-08" db="UniProtKB">
        <authorList>
            <consortium name="Ensembl"/>
        </authorList>
    </citation>
    <scope>IDENTIFICATION</scope>
</reference>
<sequence length="115" mass="13294">MRRRRRGTAAPRPPPPRNRVIAIVFLALFIDLLGFALILPLFPSILDYYSRTQDGLYLSLQHGVDWFAEMVGMPPGRKYNSVLFGGMEFKQLKQNLHCFQVICNVVRNDEEIDKK</sequence>
<keyword evidence="3" id="KW-1185">Reference proteome</keyword>
<dbReference type="Ensembl" id="ENSAPLT00000043078.1">
    <property type="protein sequence ID" value="ENSAPLP00000027597.1"/>
    <property type="gene ID" value="ENSAPLG00000029573.1"/>
</dbReference>
<dbReference type="AlphaFoldDB" id="A0A493TP07"/>
<keyword evidence="1" id="KW-0472">Membrane</keyword>
<reference evidence="2 3" key="1">
    <citation type="submission" date="2017-10" db="EMBL/GenBank/DDBJ databases">
        <title>A new Pekin duck reference genome.</title>
        <authorList>
            <person name="Hou Z.-C."/>
            <person name="Zhou Z.-K."/>
            <person name="Zhu F."/>
            <person name="Hou S.-S."/>
        </authorList>
    </citation>
    <scope>NUCLEOTIDE SEQUENCE [LARGE SCALE GENOMIC DNA]</scope>
</reference>
<evidence type="ECO:0000313" key="3">
    <source>
        <dbReference type="Proteomes" id="UP000016666"/>
    </source>
</evidence>
<protein>
    <submittedName>
        <fullName evidence="2">Uncharacterized protein</fullName>
    </submittedName>
</protein>
<keyword evidence="1" id="KW-1133">Transmembrane helix</keyword>